<evidence type="ECO:0000256" key="2">
    <source>
        <dbReference type="HAMAP-Rule" id="MF_01925"/>
    </source>
</evidence>
<name>A0ABU9LJB7_9BACL</name>
<comment type="subcellular location">
    <subcellularLocation>
        <location evidence="2">Cytoplasm</location>
    </subcellularLocation>
</comment>
<sequence>MQTIVFAGAGSMAEAIIQGWVKEGVVVPPAIHVMNKSNEEKLAKLANSYGVQVVSDRRAILTKADCVILAMKPKDVMAGMNDLAPYLREDTAVLSVVAGTSIETIQSVLGNRPVVRVMPNTSATIGMSASGMAFSEEVSDELKATFKKMLEAIGLVIEVKEEELHAITALSGSGPAYLYYLVEAFEQAGMKYGLEQGTIRSLAVQTIAGAAEMLKQSNEEPTELRRKVTSPGGTTAAGIQALENHHFKQAIEACIDEATKRSIELAAE</sequence>
<comment type="catalytic activity">
    <reaction evidence="2 4">
        <text>L-proline + NADP(+) = (S)-1-pyrroline-5-carboxylate + NADPH + 2 H(+)</text>
        <dbReference type="Rhea" id="RHEA:14109"/>
        <dbReference type="ChEBI" id="CHEBI:15378"/>
        <dbReference type="ChEBI" id="CHEBI:17388"/>
        <dbReference type="ChEBI" id="CHEBI:57783"/>
        <dbReference type="ChEBI" id="CHEBI:58349"/>
        <dbReference type="ChEBI" id="CHEBI:60039"/>
        <dbReference type="EC" id="1.5.1.2"/>
    </reaction>
</comment>
<dbReference type="Gene3D" id="1.10.3730.10">
    <property type="entry name" value="ProC C-terminal domain-like"/>
    <property type="match status" value="1"/>
</dbReference>
<dbReference type="NCBIfam" id="TIGR00112">
    <property type="entry name" value="proC"/>
    <property type="match status" value="1"/>
</dbReference>
<organism evidence="7 8">
    <name type="scientific">Kurthia gibsonii</name>
    <dbReference type="NCBI Taxonomy" id="33946"/>
    <lineage>
        <taxon>Bacteria</taxon>
        <taxon>Bacillati</taxon>
        <taxon>Bacillota</taxon>
        <taxon>Bacilli</taxon>
        <taxon>Bacillales</taxon>
        <taxon>Caryophanaceae</taxon>
        <taxon>Kurthia</taxon>
    </lineage>
</organism>
<dbReference type="SUPFAM" id="SSF51735">
    <property type="entry name" value="NAD(P)-binding Rossmann-fold domains"/>
    <property type="match status" value="1"/>
</dbReference>
<keyword evidence="2" id="KW-0963">Cytoplasm</keyword>
<gene>
    <name evidence="2 7" type="primary">proC</name>
    <name evidence="7" type="ORF">AAF454_06755</name>
</gene>
<dbReference type="InterPro" id="IPR008927">
    <property type="entry name" value="6-PGluconate_DH-like_C_sf"/>
</dbReference>
<dbReference type="InterPro" id="IPR000304">
    <property type="entry name" value="Pyrroline-COOH_reductase"/>
</dbReference>
<keyword evidence="2 4" id="KW-0028">Amino-acid biosynthesis</keyword>
<keyword evidence="2 4" id="KW-0560">Oxidoreductase</keyword>
<dbReference type="EC" id="1.5.1.2" evidence="2 3"/>
<dbReference type="Pfam" id="PF03807">
    <property type="entry name" value="F420_oxidored"/>
    <property type="match status" value="1"/>
</dbReference>
<dbReference type="PANTHER" id="PTHR11645:SF49">
    <property type="entry name" value="PYRROLINE-5-CARBOXYLATE REDUCTASE 1"/>
    <property type="match status" value="1"/>
</dbReference>
<evidence type="ECO:0000259" key="6">
    <source>
        <dbReference type="Pfam" id="PF14748"/>
    </source>
</evidence>
<dbReference type="HAMAP" id="MF_01925">
    <property type="entry name" value="P5C_reductase"/>
    <property type="match status" value="1"/>
</dbReference>
<comment type="catalytic activity">
    <reaction evidence="2">
        <text>L-proline + NAD(+) = (S)-1-pyrroline-5-carboxylate + NADH + 2 H(+)</text>
        <dbReference type="Rhea" id="RHEA:14105"/>
        <dbReference type="ChEBI" id="CHEBI:15378"/>
        <dbReference type="ChEBI" id="CHEBI:17388"/>
        <dbReference type="ChEBI" id="CHEBI:57540"/>
        <dbReference type="ChEBI" id="CHEBI:57945"/>
        <dbReference type="ChEBI" id="CHEBI:60039"/>
        <dbReference type="EC" id="1.5.1.2"/>
    </reaction>
</comment>
<evidence type="ECO:0000256" key="1">
    <source>
        <dbReference type="ARBA" id="ARBA00005525"/>
    </source>
</evidence>
<dbReference type="PIRSF" id="PIRSF000193">
    <property type="entry name" value="Pyrrol-5-carb_rd"/>
    <property type="match status" value="1"/>
</dbReference>
<dbReference type="InterPro" id="IPR036291">
    <property type="entry name" value="NAD(P)-bd_dom_sf"/>
</dbReference>
<dbReference type="Proteomes" id="UP001398420">
    <property type="component" value="Unassembled WGS sequence"/>
</dbReference>
<dbReference type="Gene3D" id="3.40.50.720">
    <property type="entry name" value="NAD(P)-binding Rossmann-like Domain"/>
    <property type="match status" value="1"/>
</dbReference>
<dbReference type="RefSeq" id="WP_121177975.1">
    <property type="nucleotide sequence ID" value="NZ_JBCEWA010000004.1"/>
</dbReference>
<evidence type="ECO:0000256" key="4">
    <source>
        <dbReference type="RuleBase" id="RU003903"/>
    </source>
</evidence>
<dbReference type="InterPro" id="IPR029036">
    <property type="entry name" value="P5CR_dimer"/>
</dbReference>
<keyword evidence="8" id="KW-1185">Reference proteome</keyword>
<dbReference type="InterPro" id="IPR053790">
    <property type="entry name" value="P5CR-like_CS"/>
</dbReference>
<comment type="similarity">
    <text evidence="1 2 4">Belongs to the pyrroline-5-carboxylate reductase family.</text>
</comment>
<evidence type="ECO:0000256" key="3">
    <source>
        <dbReference type="NCBIfam" id="TIGR00112"/>
    </source>
</evidence>
<evidence type="ECO:0000259" key="5">
    <source>
        <dbReference type="Pfam" id="PF03807"/>
    </source>
</evidence>
<accession>A0ABU9LJB7</accession>
<feature type="domain" description="Pyrroline-5-carboxylate reductase catalytic N-terminal" evidence="5">
    <location>
        <begin position="4"/>
        <end position="99"/>
    </location>
</feature>
<evidence type="ECO:0000313" key="8">
    <source>
        <dbReference type="Proteomes" id="UP001398420"/>
    </source>
</evidence>
<keyword evidence="2 4" id="KW-0641">Proline biosynthesis</keyword>
<feature type="domain" description="Pyrroline-5-carboxylate reductase dimerisation" evidence="6">
    <location>
        <begin position="161"/>
        <end position="265"/>
    </location>
</feature>
<dbReference type="PANTHER" id="PTHR11645">
    <property type="entry name" value="PYRROLINE-5-CARBOXYLATE REDUCTASE"/>
    <property type="match status" value="1"/>
</dbReference>
<protein>
    <recommendedName>
        <fullName evidence="2 3">Pyrroline-5-carboxylate reductase</fullName>
        <shortName evidence="2">P5C reductase</shortName>
        <shortName evidence="2">P5CR</shortName>
        <ecNumber evidence="2 3">1.5.1.2</ecNumber>
    </recommendedName>
    <alternativeName>
        <fullName evidence="2">PCA reductase</fullName>
    </alternativeName>
</protein>
<proteinExistence type="inferred from homology"/>
<comment type="caution">
    <text evidence="7">The sequence shown here is derived from an EMBL/GenBank/DDBJ whole genome shotgun (WGS) entry which is preliminary data.</text>
</comment>
<dbReference type="GO" id="GO:0004735">
    <property type="term" value="F:pyrroline-5-carboxylate reductase activity"/>
    <property type="evidence" value="ECO:0007669"/>
    <property type="project" value="UniProtKB-EC"/>
</dbReference>
<keyword evidence="2 4" id="KW-0521">NADP</keyword>
<reference evidence="7 8" key="1">
    <citation type="submission" date="2024-04" db="EMBL/GenBank/DDBJ databases">
        <authorList>
            <person name="Wu Y.S."/>
            <person name="Zhang L."/>
        </authorList>
    </citation>
    <scope>NUCLEOTIDE SEQUENCE [LARGE SCALE GENOMIC DNA]</scope>
    <source>
        <strain evidence="7 8">KG-01</strain>
    </source>
</reference>
<dbReference type="PROSITE" id="PS00521">
    <property type="entry name" value="P5CR"/>
    <property type="match status" value="1"/>
</dbReference>
<comment type="function">
    <text evidence="2">Catalyzes the reduction of 1-pyrroline-5-carboxylate (PCA) to L-proline.</text>
</comment>
<dbReference type="EMBL" id="JBCEWA010000004">
    <property type="protein sequence ID" value="MEL5988115.1"/>
    <property type="molecule type" value="Genomic_DNA"/>
</dbReference>
<dbReference type="InterPro" id="IPR028939">
    <property type="entry name" value="P5C_Rdtase_cat_N"/>
</dbReference>
<comment type="pathway">
    <text evidence="2 4">Amino-acid biosynthesis; L-proline biosynthesis; L-proline from L-glutamate 5-semialdehyde: step 1/1.</text>
</comment>
<dbReference type="SUPFAM" id="SSF48179">
    <property type="entry name" value="6-phosphogluconate dehydrogenase C-terminal domain-like"/>
    <property type="match status" value="1"/>
</dbReference>
<evidence type="ECO:0000313" key="7">
    <source>
        <dbReference type="EMBL" id="MEL5988115.1"/>
    </source>
</evidence>
<dbReference type="Pfam" id="PF14748">
    <property type="entry name" value="P5CR_dimer"/>
    <property type="match status" value="1"/>
</dbReference>